<evidence type="ECO:0000256" key="10">
    <source>
        <dbReference type="SAM" id="MobiDB-lite"/>
    </source>
</evidence>
<dbReference type="GO" id="GO:0046872">
    <property type="term" value="F:metal ion binding"/>
    <property type="evidence" value="ECO:0007669"/>
    <property type="project" value="UniProtKB-KW"/>
</dbReference>
<dbReference type="InterPro" id="IPR039537">
    <property type="entry name" value="Retrotran_Ty1/copia-like"/>
</dbReference>
<accession>F0WPH3</accession>
<evidence type="ECO:0000313" key="12">
    <source>
        <dbReference type="EMBL" id="CCA23221.1"/>
    </source>
</evidence>
<keyword evidence="7" id="KW-0695">RNA-directed DNA polymerase</keyword>
<dbReference type="AlphaFoldDB" id="F0WPH3"/>
<dbReference type="GO" id="GO:0015074">
    <property type="term" value="P:DNA integration"/>
    <property type="evidence" value="ECO:0007669"/>
    <property type="project" value="UniProtKB-KW"/>
</dbReference>
<dbReference type="InterPro" id="IPR036397">
    <property type="entry name" value="RNaseH_sf"/>
</dbReference>
<feature type="domain" description="Retroviral polymerase SH3-like" evidence="11">
    <location>
        <begin position="68"/>
        <end position="124"/>
    </location>
</feature>
<evidence type="ECO:0000256" key="6">
    <source>
        <dbReference type="ARBA" id="ARBA00022908"/>
    </source>
</evidence>
<dbReference type="GO" id="GO:0004519">
    <property type="term" value="F:endonuclease activity"/>
    <property type="evidence" value="ECO:0007669"/>
    <property type="project" value="UniProtKB-KW"/>
</dbReference>
<keyword evidence="9" id="KW-0233">DNA recombination</keyword>
<keyword evidence="3" id="KW-0255">Endonuclease</keyword>
<dbReference type="InterPro" id="IPR012337">
    <property type="entry name" value="RNaseH-like_sf"/>
</dbReference>
<dbReference type="GO" id="GO:0003676">
    <property type="term" value="F:nucleic acid binding"/>
    <property type="evidence" value="ECO:0007669"/>
    <property type="project" value="InterPro"/>
</dbReference>
<proteinExistence type="predicted"/>
<keyword evidence="8" id="KW-0548">Nucleotidyltransferase</keyword>
<reference evidence="12" key="1">
    <citation type="journal article" date="2011" name="PLoS Biol.">
        <title>Gene gain and loss during evolution of obligate parasitism in the white rust pathogen of Arabidopsis thaliana.</title>
        <authorList>
            <person name="Kemen E."/>
            <person name="Gardiner A."/>
            <person name="Schultz-Larsen T."/>
            <person name="Kemen A.C."/>
            <person name="Balmuth A.L."/>
            <person name="Robert-Seilaniantz A."/>
            <person name="Bailey K."/>
            <person name="Holub E."/>
            <person name="Studholme D.J."/>
            <person name="Maclean D."/>
            <person name="Jones J.D."/>
        </authorList>
    </citation>
    <scope>NUCLEOTIDE SEQUENCE</scope>
</reference>
<keyword evidence="5" id="KW-0460">Magnesium</keyword>
<evidence type="ECO:0000256" key="5">
    <source>
        <dbReference type="ARBA" id="ARBA00022842"/>
    </source>
</evidence>
<keyword evidence="4" id="KW-0378">Hydrolase</keyword>
<evidence type="ECO:0000256" key="9">
    <source>
        <dbReference type="ARBA" id="ARBA00023172"/>
    </source>
</evidence>
<keyword evidence="2" id="KW-0479">Metal-binding</keyword>
<gene>
    <name evidence="12" type="primary">AlNc14C185G8318</name>
    <name evidence="12" type="ORF">ALNC14_093640</name>
</gene>
<dbReference type="SUPFAM" id="SSF53098">
    <property type="entry name" value="Ribonuclease H-like"/>
    <property type="match status" value="1"/>
</dbReference>
<dbReference type="PANTHER" id="PTHR42648:SF11">
    <property type="entry name" value="TRANSPOSON TY4-P GAG-POL POLYPROTEIN"/>
    <property type="match status" value="1"/>
</dbReference>
<evidence type="ECO:0000256" key="8">
    <source>
        <dbReference type="ARBA" id="ARBA00022932"/>
    </source>
</evidence>
<dbReference type="HOGENOM" id="CLU_001650_15_1_1"/>
<feature type="region of interest" description="Disordered" evidence="10">
    <location>
        <begin position="195"/>
        <end position="220"/>
    </location>
</feature>
<evidence type="ECO:0000256" key="2">
    <source>
        <dbReference type="ARBA" id="ARBA00022723"/>
    </source>
</evidence>
<evidence type="ECO:0000256" key="3">
    <source>
        <dbReference type="ARBA" id="ARBA00022759"/>
    </source>
</evidence>
<evidence type="ECO:0000256" key="1">
    <source>
        <dbReference type="ARBA" id="ARBA00022722"/>
    </source>
</evidence>
<keyword evidence="1" id="KW-0540">Nuclease</keyword>
<keyword evidence="6" id="KW-0229">DNA integration</keyword>
<keyword evidence="8" id="KW-0808">Transferase</keyword>
<evidence type="ECO:0000259" key="11">
    <source>
        <dbReference type="Pfam" id="PF25597"/>
    </source>
</evidence>
<dbReference type="GO" id="GO:0003964">
    <property type="term" value="F:RNA-directed DNA polymerase activity"/>
    <property type="evidence" value="ECO:0007669"/>
    <property type="project" value="UniProtKB-KW"/>
</dbReference>
<evidence type="ECO:0000256" key="4">
    <source>
        <dbReference type="ARBA" id="ARBA00022801"/>
    </source>
</evidence>
<dbReference type="EMBL" id="FR824230">
    <property type="protein sequence ID" value="CCA23221.1"/>
    <property type="molecule type" value="Genomic_DNA"/>
</dbReference>
<dbReference type="GO" id="GO:0006310">
    <property type="term" value="P:DNA recombination"/>
    <property type="evidence" value="ECO:0007669"/>
    <property type="project" value="UniProtKB-KW"/>
</dbReference>
<protein>
    <submittedName>
        <fullName evidence="12">Putative polyprotein</fullName>
    </submittedName>
</protein>
<sequence>MNRTLTERAICMLSHMQVEEHWWAEAMNTAVYVTNRVPCAENQFKTPFEVCFGRKPSVAHFKVFGAQGYAHIDKSKRSKFDRKAYKCMFLGYFENIKGYRVWNLETLRLETTRSAKFQELQNSKYVEVLCCDNSMDRMNSMKKQHYGEEEMPLERQHNIDDAMEIDEGFDDQDAHAGEDDVNMDINTEKEIVPRGRLDDFTGSPTFEPSGPNHLLESEPSHSIVPYEISDAIVPVDKEETRPQKRFRIEQKQVNAALDLPSTYKEAMRSADSDE</sequence>
<evidence type="ECO:0000256" key="7">
    <source>
        <dbReference type="ARBA" id="ARBA00022918"/>
    </source>
</evidence>
<organism evidence="12">
    <name type="scientific">Albugo laibachii Nc14</name>
    <dbReference type="NCBI Taxonomy" id="890382"/>
    <lineage>
        <taxon>Eukaryota</taxon>
        <taxon>Sar</taxon>
        <taxon>Stramenopiles</taxon>
        <taxon>Oomycota</taxon>
        <taxon>Peronosporomycetes</taxon>
        <taxon>Albuginales</taxon>
        <taxon>Albuginaceae</taxon>
        <taxon>Albugo</taxon>
    </lineage>
</organism>
<dbReference type="GO" id="GO:0016787">
    <property type="term" value="F:hydrolase activity"/>
    <property type="evidence" value="ECO:0007669"/>
    <property type="project" value="UniProtKB-KW"/>
</dbReference>
<dbReference type="Gene3D" id="3.30.420.10">
    <property type="entry name" value="Ribonuclease H-like superfamily/Ribonuclease H"/>
    <property type="match status" value="1"/>
</dbReference>
<reference evidence="12" key="2">
    <citation type="submission" date="2011-02" db="EMBL/GenBank/DDBJ databases">
        <authorList>
            <person name="MacLean D."/>
        </authorList>
    </citation>
    <scope>NUCLEOTIDE SEQUENCE</scope>
</reference>
<dbReference type="PANTHER" id="PTHR42648">
    <property type="entry name" value="TRANSPOSASE, PUTATIVE-RELATED"/>
    <property type="match status" value="1"/>
</dbReference>
<dbReference type="GO" id="GO:0003887">
    <property type="term" value="F:DNA-directed DNA polymerase activity"/>
    <property type="evidence" value="ECO:0007669"/>
    <property type="project" value="UniProtKB-KW"/>
</dbReference>
<dbReference type="Pfam" id="PF25597">
    <property type="entry name" value="SH3_retrovirus"/>
    <property type="match status" value="1"/>
</dbReference>
<name>F0WPH3_9STRA</name>
<dbReference type="InterPro" id="IPR057670">
    <property type="entry name" value="SH3_retrovirus"/>
</dbReference>
<keyword evidence="8" id="KW-0239">DNA-directed DNA polymerase</keyword>